<feature type="signal peptide" evidence="1">
    <location>
        <begin position="1"/>
        <end position="22"/>
    </location>
</feature>
<keyword evidence="3" id="KW-1185">Reference proteome</keyword>
<feature type="chain" id="PRO_5035246830" description="Secreted protein" evidence="1">
    <location>
        <begin position="23"/>
        <end position="91"/>
    </location>
</feature>
<name>A0A8J5UV41_ZIZPA</name>
<dbReference type="EMBL" id="JAAALK010001991">
    <property type="protein sequence ID" value="KAG8038610.1"/>
    <property type="molecule type" value="Genomic_DNA"/>
</dbReference>
<reference evidence="2" key="2">
    <citation type="submission" date="2021-02" db="EMBL/GenBank/DDBJ databases">
        <authorList>
            <person name="Kimball J.A."/>
            <person name="Haas M.W."/>
            <person name="Macchietto M."/>
            <person name="Kono T."/>
            <person name="Duquette J."/>
            <person name="Shao M."/>
        </authorList>
    </citation>
    <scope>NUCLEOTIDE SEQUENCE</scope>
    <source>
        <tissue evidence="2">Fresh leaf tissue</tissue>
    </source>
</reference>
<gene>
    <name evidence="2" type="ORF">GUJ93_ZPchr0254g2864</name>
</gene>
<dbReference type="PROSITE" id="PS51257">
    <property type="entry name" value="PROKAR_LIPOPROTEIN"/>
    <property type="match status" value="1"/>
</dbReference>
<evidence type="ECO:0000256" key="1">
    <source>
        <dbReference type="SAM" id="SignalP"/>
    </source>
</evidence>
<dbReference type="AlphaFoldDB" id="A0A8J5UV41"/>
<organism evidence="2 3">
    <name type="scientific">Zizania palustris</name>
    <name type="common">Northern wild rice</name>
    <dbReference type="NCBI Taxonomy" id="103762"/>
    <lineage>
        <taxon>Eukaryota</taxon>
        <taxon>Viridiplantae</taxon>
        <taxon>Streptophyta</taxon>
        <taxon>Embryophyta</taxon>
        <taxon>Tracheophyta</taxon>
        <taxon>Spermatophyta</taxon>
        <taxon>Magnoliopsida</taxon>
        <taxon>Liliopsida</taxon>
        <taxon>Poales</taxon>
        <taxon>Poaceae</taxon>
        <taxon>BOP clade</taxon>
        <taxon>Oryzoideae</taxon>
        <taxon>Oryzeae</taxon>
        <taxon>Zizaniinae</taxon>
        <taxon>Zizania</taxon>
    </lineage>
</organism>
<keyword evidence="1" id="KW-0732">Signal</keyword>
<proteinExistence type="predicted"/>
<sequence length="91" mass="9686">MRCLPCAAACISSALLFVSSSCRRGLGPATTSSKRRSTASSILCRCSVQLCIVQEQVPSLLSAFLKNCFSVMSVQCAILHDLIVAFDLVSL</sequence>
<evidence type="ECO:0000313" key="2">
    <source>
        <dbReference type="EMBL" id="KAG8038610.1"/>
    </source>
</evidence>
<accession>A0A8J5UV41</accession>
<dbReference type="Proteomes" id="UP000729402">
    <property type="component" value="Unassembled WGS sequence"/>
</dbReference>
<reference evidence="2" key="1">
    <citation type="journal article" date="2021" name="bioRxiv">
        <title>Whole Genome Assembly and Annotation of Northern Wild Rice, Zizania palustris L., Supports a Whole Genome Duplication in the Zizania Genus.</title>
        <authorList>
            <person name="Haas M."/>
            <person name="Kono T."/>
            <person name="Macchietto M."/>
            <person name="Millas R."/>
            <person name="McGilp L."/>
            <person name="Shao M."/>
            <person name="Duquette J."/>
            <person name="Hirsch C.N."/>
            <person name="Kimball J."/>
        </authorList>
    </citation>
    <scope>NUCLEOTIDE SEQUENCE</scope>
    <source>
        <tissue evidence="2">Fresh leaf tissue</tissue>
    </source>
</reference>
<evidence type="ECO:0008006" key="4">
    <source>
        <dbReference type="Google" id="ProtNLM"/>
    </source>
</evidence>
<comment type="caution">
    <text evidence="2">The sequence shown here is derived from an EMBL/GenBank/DDBJ whole genome shotgun (WGS) entry which is preliminary data.</text>
</comment>
<protein>
    <recommendedName>
        <fullName evidence="4">Secreted protein</fullName>
    </recommendedName>
</protein>
<evidence type="ECO:0000313" key="3">
    <source>
        <dbReference type="Proteomes" id="UP000729402"/>
    </source>
</evidence>